<protein>
    <submittedName>
        <fullName evidence="1">Uncharacterized protein</fullName>
    </submittedName>
</protein>
<keyword evidence="3" id="KW-1185">Reference proteome</keyword>
<comment type="caution">
    <text evidence="1">The sequence shown here is derived from an EMBL/GenBank/DDBJ whole genome shotgun (WGS) entry which is preliminary data.</text>
</comment>
<accession>A0A833TK48</accession>
<evidence type="ECO:0000313" key="1">
    <source>
        <dbReference type="EMBL" id="KAF4044725.1"/>
    </source>
</evidence>
<reference evidence="1" key="1">
    <citation type="submission" date="2020-04" db="EMBL/GenBank/DDBJ databases">
        <title>Hybrid Assembly of Korean Phytophthora infestans isolates.</title>
        <authorList>
            <person name="Prokchorchik M."/>
            <person name="Lee Y."/>
            <person name="Seo J."/>
            <person name="Cho J.-H."/>
            <person name="Park Y.-E."/>
            <person name="Jang D.-C."/>
            <person name="Im J.-S."/>
            <person name="Choi J.-G."/>
            <person name="Park H.-J."/>
            <person name="Lee G.-B."/>
            <person name="Lee Y.-G."/>
            <person name="Hong S.-Y."/>
            <person name="Cho K."/>
            <person name="Sohn K.H."/>
        </authorList>
    </citation>
    <scope>NUCLEOTIDE SEQUENCE</scope>
    <source>
        <strain evidence="1">KR_1_A1</strain>
        <strain evidence="2">KR_2_A2</strain>
    </source>
</reference>
<gene>
    <name evidence="1" type="ORF">GN244_ATG02952</name>
    <name evidence="2" type="ORF">GN958_ATG10700</name>
</gene>
<dbReference type="Proteomes" id="UP000602510">
    <property type="component" value="Unassembled WGS sequence"/>
</dbReference>
<evidence type="ECO:0000313" key="3">
    <source>
        <dbReference type="Proteomes" id="UP000602510"/>
    </source>
</evidence>
<name>A0A833TK48_PHYIN</name>
<evidence type="ECO:0000313" key="2">
    <source>
        <dbReference type="EMBL" id="KAF4140091.1"/>
    </source>
</evidence>
<organism evidence="1 3">
    <name type="scientific">Phytophthora infestans</name>
    <name type="common">Potato late blight agent</name>
    <name type="synonym">Botrytis infestans</name>
    <dbReference type="NCBI Taxonomy" id="4787"/>
    <lineage>
        <taxon>Eukaryota</taxon>
        <taxon>Sar</taxon>
        <taxon>Stramenopiles</taxon>
        <taxon>Oomycota</taxon>
        <taxon>Peronosporomycetes</taxon>
        <taxon>Peronosporales</taxon>
        <taxon>Peronosporaceae</taxon>
        <taxon>Phytophthora</taxon>
    </lineage>
</organism>
<dbReference type="EMBL" id="WSZM01000062">
    <property type="protein sequence ID" value="KAF4044725.1"/>
    <property type="molecule type" value="Genomic_DNA"/>
</dbReference>
<dbReference type="AlphaFoldDB" id="A0A833TK48"/>
<proteinExistence type="predicted"/>
<dbReference type="EMBL" id="JAACNO010001512">
    <property type="protein sequence ID" value="KAF4140091.1"/>
    <property type="molecule type" value="Genomic_DNA"/>
</dbReference>
<dbReference type="Proteomes" id="UP000704712">
    <property type="component" value="Unassembled WGS sequence"/>
</dbReference>
<sequence length="65" mass="7149">MDAAELLTAEACALALRREELEKDEATLVQSEAIAVQNKMLAEKKLMDIGGYECVVRILRKDLAG</sequence>